<dbReference type="InterPro" id="IPR001304">
    <property type="entry name" value="C-type_lectin-like"/>
</dbReference>
<feature type="transmembrane region" description="Helical" evidence="8">
    <location>
        <begin position="691"/>
        <end position="711"/>
    </location>
</feature>
<dbReference type="SMART" id="SM00034">
    <property type="entry name" value="CLECT"/>
    <property type="match status" value="1"/>
</dbReference>
<dbReference type="InterPro" id="IPR016187">
    <property type="entry name" value="CTDL_fold"/>
</dbReference>
<evidence type="ECO:0000256" key="1">
    <source>
        <dbReference type="ARBA" id="ARBA00004141"/>
    </source>
</evidence>
<evidence type="ECO:0000256" key="3">
    <source>
        <dbReference type="ARBA" id="ARBA00022692"/>
    </source>
</evidence>
<dbReference type="CDD" id="cd00037">
    <property type="entry name" value="CLECT"/>
    <property type="match status" value="1"/>
</dbReference>
<protein>
    <recommendedName>
        <fullName evidence="12">C-type lectin domain-containing protein</fullName>
    </recommendedName>
</protein>
<feature type="region of interest" description="Disordered" evidence="7">
    <location>
        <begin position="1"/>
        <end position="109"/>
    </location>
</feature>
<evidence type="ECO:0008006" key="12">
    <source>
        <dbReference type="Google" id="ProtNLM"/>
    </source>
</evidence>
<feature type="transmembrane region" description="Helical" evidence="8">
    <location>
        <begin position="723"/>
        <end position="751"/>
    </location>
</feature>
<feature type="domain" description="Kringle" evidence="10">
    <location>
        <begin position="455"/>
        <end position="519"/>
    </location>
</feature>
<keyword evidence="2" id="KW-0420">Kringle</keyword>
<evidence type="ECO:0000256" key="5">
    <source>
        <dbReference type="ARBA" id="ARBA00023136"/>
    </source>
</evidence>
<feature type="transmembrane region" description="Helical" evidence="8">
    <location>
        <begin position="143"/>
        <end position="161"/>
    </location>
</feature>
<dbReference type="PROSITE" id="PS50041">
    <property type="entry name" value="C_TYPE_LECTIN_2"/>
    <property type="match status" value="1"/>
</dbReference>
<evidence type="ECO:0000256" key="7">
    <source>
        <dbReference type="SAM" id="MobiDB-lite"/>
    </source>
</evidence>
<dbReference type="Pfam" id="PF00520">
    <property type="entry name" value="Ion_trans"/>
    <property type="match status" value="1"/>
</dbReference>
<evidence type="ECO:0000256" key="8">
    <source>
        <dbReference type="SAM" id="Phobius"/>
    </source>
</evidence>
<dbReference type="SMART" id="SM00130">
    <property type="entry name" value="KR"/>
    <property type="match status" value="1"/>
</dbReference>
<dbReference type="InterPro" id="IPR038178">
    <property type="entry name" value="Kringle_sf"/>
</dbReference>
<evidence type="ECO:0000313" key="11">
    <source>
        <dbReference type="EMBL" id="CAE0839376.1"/>
    </source>
</evidence>
<keyword evidence="5 8" id="KW-0472">Membrane</keyword>
<dbReference type="InterPro" id="IPR016186">
    <property type="entry name" value="C-type_lectin-like/link_sf"/>
</dbReference>
<dbReference type="GO" id="GO:0005216">
    <property type="term" value="F:monoatomic ion channel activity"/>
    <property type="evidence" value="ECO:0007669"/>
    <property type="project" value="InterPro"/>
</dbReference>
<feature type="transmembrane region" description="Helical" evidence="8">
    <location>
        <begin position="802"/>
        <end position="828"/>
    </location>
</feature>
<feature type="transmembrane region" description="Helical" evidence="8">
    <location>
        <begin position="612"/>
        <end position="632"/>
    </location>
</feature>
<dbReference type="PROSITE" id="PS50070">
    <property type="entry name" value="KRINGLE_2"/>
    <property type="match status" value="1"/>
</dbReference>
<organism evidence="11">
    <name type="scientific">Eutreptiella gymnastica</name>
    <dbReference type="NCBI Taxonomy" id="73025"/>
    <lineage>
        <taxon>Eukaryota</taxon>
        <taxon>Discoba</taxon>
        <taxon>Euglenozoa</taxon>
        <taxon>Euglenida</taxon>
        <taxon>Spirocuta</taxon>
        <taxon>Euglenophyceae</taxon>
        <taxon>Eutreptiales</taxon>
        <taxon>Eutreptiaceae</taxon>
        <taxon>Eutreptiella</taxon>
    </lineage>
</organism>
<dbReference type="Gene3D" id="3.10.100.10">
    <property type="entry name" value="Mannose-Binding Protein A, subunit A"/>
    <property type="match status" value="1"/>
</dbReference>
<gene>
    <name evidence="11" type="ORF">EGYM00163_LOCUS50748</name>
</gene>
<dbReference type="InterPro" id="IPR013806">
    <property type="entry name" value="Kringle-like"/>
</dbReference>
<dbReference type="Pfam" id="PF00059">
    <property type="entry name" value="Lectin_C"/>
    <property type="match status" value="1"/>
</dbReference>
<dbReference type="PANTHER" id="PTHR10877:SF183">
    <property type="entry name" value="AT14535P-RELATED"/>
    <property type="match status" value="1"/>
</dbReference>
<dbReference type="InterPro" id="IPR005821">
    <property type="entry name" value="Ion_trans_dom"/>
</dbReference>
<feature type="transmembrane region" description="Helical" evidence="8">
    <location>
        <begin position="763"/>
        <end position="781"/>
    </location>
</feature>
<dbReference type="GO" id="GO:0016020">
    <property type="term" value="C:membrane"/>
    <property type="evidence" value="ECO:0007669"/>
    <property type="project" value="UniProtKB-SubCell"/>
</dbReference>
<evidence type="ECO:0000256" key="6">
    <source>
        <dbReference type="ARBA" id="ARBA00023157"/>
    </source>
</evidence>
<keyword evidence="4 8" id="KW-1133">Transmembrane helix</keyword>
<dbReference type="SUPFAM" id="SSF56436">
    <property type="entry name" value="C-type lectin-like"/>
    <property type="match status" value="1"/>
</dbReference>
<accession>A0A7S4LMY0</accession>
<evidence type="ECO:0000259" key="9">
    <source>
        <dbReference type="PROSITE" id="PS50041"/>
    </source>
</evidence>
<dbReference type="Gene3D" id="1.10.287.70">
    <property type="match status" value="1"/>
</dbReference>
<feature type="domain" description="C-type lectin" evidence="9">
    <location>
        <begin position="316"/>
        <end position="429"/>
    </location>
</feature>
<evidence type="ECO:0000256" key="2">
    <source>
        <dbReference type="ARBA" id="ARBA00022572"/>
    </source>
</evidence>
<feature type="transmembrane region" description="Helical" evidence="8">
    <location>
        <begin position="653"/>
        <end position="671"/>
    </location>
</feature>
<dbReference type="Gene3D" id="2.40.20.10">
    <property type="entry name" value="Plasminogen Kringle 4"/>
    <property type="match status" value="1"/>
</dbReference>
<name>A0A7S4LMY0_9EUGL</name>
<dbReference type="InterPro" id="IPR000001">
    <property type="entry name" value="Kringle"/>
</dbReference>
<dbReference type="SUPFAM" id="SSF57440">
    <property type="entry name" value="Kringle-like"/>
    <property type="match status" value="1"/>
</dbReference>
<reference evidence="11" key="1">
    <citation type="submission" date="2021-01" db="EMBL/GenBank/DDBJ databases">
        <authorList>
            <person name="Corre E."/>
            <person name="Pelletier E."/>
            <person name="Niang G."/>
            <person name="Scheremetjew M."/>
            <person name="Finn R."/>
            <person name="Kale V."/>
            <person name="Holt S."/>
            <person name="Cochrane G."/>
            <person name="Meng A."/>
            <person name="Brown T."/>
            <person name="Cohen L."/>
        </authorList>
    </citation>
    <scope>NUCLEOTIDE SEQUENCE</scope>
    <source>
        <strain evidence="11">CCMP1594</strain>
    </source>
</reference>
<proteinExistence type="predicted"/>
<comment type="subcellular location">
    <subcellularLocation>
        <location evidence="1">Membrane</location>
        <topology evidence="1">Multi-pass membrane protein</topology>
    </subcellularLocation>
</comment>
<dbReference type="InterPro" id="IPR051223">
    <property type="entry name" value="Polycystin"/>
</dbReference>
<sequence>MSEAPRPTSGAGSLLPLGPQSVAGSSQRPGSTLPPPAYDSPARAQGPPSVTASQPQGRPGSGHGSMRHESMSVNGIPGHDTQSVRPGSPGGIMSPPHGRPGYPASQPSIGPARAGMEIALPELVRVLAHEAAMLRLCRMATAYIVWVVLAILCMCLQGHIFSQYTMGNLLSTEFIEHRFNSDQTLRDVHTTSAMFEWLGKVWAPGIWQHSTPFAEPLSNGTEIWLHHNEITSPLELELGLVSTQPCKWGPPDQQPEMYCKSTSLATIATAYFYSANLLQFHWGTTTPVYFPESGEYCAVDYDVAHAGKCPSGWTFHQDKCYQMISTEADFNTAKQRCETSGAVLAEIHSDITEQLLASLVPQGPDWSTPRKWVFADIWLGAQSDEEGALKWDINDVPVLSGFNRMREAITPSKCLFQNEEGLWSLTDCQATKKAYVCQRGQPTTTLPEAYCAPSDYSGTISTTKGGHVCKGWATVPGFEWVGDHNRCRATSFQNNSAWCYVDGAGLTWDYCVLPEPRQCASRCSGMTLSKEIVALAVEDLEGRGWGNGSTSYVQFEFNVYNWNDKILGLLQVTFSITPTGYVLPMAAHPGKNIEKTALQVQQAWHYRTAGDWFRFSCEIMFLLITAIMGFYATHKAYRRRGTWAYHWTKFWTIMDWLILACILTCLILRIIAASKKKGDITRRMVGEIEPIINAAKAMAAVTLILLVFRGFKFFRMAHRTRIFYTTLATAVPVVLTYMGVLAIIVVGYAVAGLYYFGFLFEEYSTFGRALVSTMFLGLGDWSMYGPMTSVLADGHSMFFAGLYLWSYILLMVFLLLNMFIAIAVHVLMRQQTDGPSPTASAPAAVRSPHSIFGFWWPRHFISTRASDCLTLMEGIPWIEKVDLGVRLEKEASVTVHGGSLTVSLHLRSRWHKRLLHHAALLMVLPRDVLVTAADAWHSFLRKVAMKEPEVLAFDDSDLTALFDEHRIAARERHFVRQQCRQLRQGLEVEHDLGLHATLLCGDHQAECRVDVAHHEAGVLLAVTVQSATVALEKGGIHITVGGLWDSNAWRAYPKCGVHPTTYKNLCLSLGEGGLQGGPEGLAWTNPFVVVRCDPHISRQDFGALHHREQQHLPLSRSVVARHPDVKPPRYYRWLIKKNTRCAKAVQHGAKAVGVILNADPRPNW</sequence>
<evidence type="ECO:0000259" key="10">
    <source>
        <dbReference type="PROSITE" id="PS50070"/>
    </source>
</evidence>
<keyword evidence="3 8" id="KW-0812">Transmembrane</keyword>
<keyword evidence="6" id="KW-1015">Disulfide bond</keyword>
<evidence type="ECO:0000256" key="4">
    <source>
        <dbReference type="ARBA" id="ARBA00022989"/>
    </source>
</evidence>
<dbReference type="AlphaFoldDB" id="A0A7S4LMY0"/>
<dbReference type="EMBL" id="HBJA01147571">
    <property type="protein sequence ID" value="CAE0839376.1"/>
    <property type="molecule type" value="Transcribed_RNA"/>
</dbReference>
<dbReference type="PANTHER" id="PTHR10877">
    <property type="entry name" value="POLYCYSTIN FAMILY MEMBER"/>
    <property type="match status" value="1"/>
</dbReference>